<feature type="region of interest" description="Disordered" evidence="1">
    <location>
        <begin position="158"/>
        <end position="234"/>
    </location>
</feature>
<feature type="region of interest" description="Disordered" evidence="1">
    <location>
        <begin position="398"/>
        <end position="424"/>
    </location>
</feature>
<comment type="caution">
    <text evidence="2">The sequence shown here is derived from an EMBL/GenBank/DDBJ whole genome shotgun (WGS) entry which is preliminary data.</text>
</comment>
<dbReference type="Proteomes" id="UP001295684">
    <property type="component" value="Unassembled WGS sequence"/>
</dbReference>
<feature type="region of interest" description="Disordered" evidence="1">
    <location>
        <begin position="1"/>
        <end position="95"/>
    </location>
</feature>
<reference evidence="2" key="1">
    <citation type="submission" date="2023-07" db="EMBL/GenBank/DDBJ databases">
        <authorList>
            <consortium name="AG Swart"/>
            <person name="Singh M."/>
            <person name="Singh A."/>
            <person name="Seah K."/>
            <person name="Emmerich C."/>
        </authorList>
    </citation>
    <scope>NUCLEOTIDE SEQUENCE</scope>
    <source>
        <strain evidence="2">DP1</strain>
    </source>
</reference>
<evidence type="ECO:0000313" key="2">
    <source>
        <dbReference type="EMBL" id="CAI2387879.1"/>
    </source>
</evidence>
<feature type="compositionally biased region" description="Low complexity" evidence="1">
    <location>
        <begin position="398"/>
        <end position="418"/>
    </location>
</feature>
<protein>
    <submittedName>
        <fullName evidence="2">Uncharacterized protein</fullName>
    </submittedName>
</protein>
<dbReference type="AlphaFoldDB" id="A0AAD1YAW6"/>
<organism evidence="2 3">
    <name type="scientific">Euplotes crassus</name>
    <dbReference type="NCBI Taxonomy" id="5936"/>
    <lineage>
        <taxon>Eukaryota</taxon>
        <taxon>Sar</taxon>
        <taxon>Alveolata</taxon>
        <taxon>Ciliophora</taxon>
        <taxon>Intramacronucleata</taxon>
        <taxon>Spirotrichea</taxon>
        <taxon>Hypotrichia</taxon>
        <taxon>Euplotida</taxon>
        <taxon>Euplotidae</taxon>
        <taxon>Moneuplotes</taxon>
    </lineage>
</organism>
<gene>
    <name evidence="2" type="ORF">ECRASSUSDP1_LOCUS29513</name>
</gene>
<sequence>MSHRSDMRRQMEEQREEMKKQREETQRRMKEQREEMKRQREDAQRDREEQRRQRDEERRQRDEERRQRDEERRQKRQPGFGASDDNKDDFGASTSIHMNMGGFPGGMHSDIHDMNAGFQDDFNNMKADLHGAMADLGNAFGPGSSFPGMPGMPGMKTTTTETTTTTTTGTGTTVPPPAPTTATPTNIPAPTPAPTTAIPTHIPAPAPAPVSAPAPTPAPSSTAPNAPPPPAHSFTELHASTEQRINVLEQRFTYRSEKLPTYLSCIEFLQSKGENVTKMREEASLAEMTYDQIHYGTEVFNRIKKALDKGDYAEVTASLHELDSHERIYNQKDQNFIQLETLMQGFLRYQEIAAHFINPAPSSNPIPSPQFVGTTIPVSSAAPVQTAVPTQIPAQTSSSYIATSHSSATSSQAPTQYAPSGQAPAHLEPRVGQLELNLSSFQQDLSTFKSQQTSLNNYFSQALTQLQAQRQGQYSQQVQYTTSSHQM</sequence>
<accession>A0AAD1YAW6</accession>
<evidence type="ECO:0000256" key="1">
    <source>
        <dbReference type="SAM" id="MobiDB-lite"/>
    </source>
</evidence>
<feature type="compositionally biased region" description="Basic and acidic residues" evidence="1">
    <location>
        <begin position="1"/>
        <end position="73"/>
    </location>
</feature>
<name>A0AAD1YAW6_EUPCR</name>
<proteinExistence type="predicted"/>
<keyword evidence="3" id="KW-1185">Reference proteome</keyword>
<evidence type="ECO:0000313" key="3">
    <source>
        <dbReference type="Proteomes" id="UP001295684"/>
    </source>
</evidence>
<dbReference type="PRINTS" id="PR01217">
    <property type="entry name" value="PRICHEXTENSN"/>
</dbReference>
<feature type="compositionally biased region" description="Low complexity" evidence="1">
    <location>
        <begin position="158"/>
        <end position="173"/>
    </location>
</feature>
<feature type="compositionally biased region" description="Pro residues" evidence="1">
    <location>
        <begin position="202"/>
        <end position="218"/>
    </location>
</feature>
<dbReference type="EMBL" id="CAMPGE010030360">
    <property type="protein sequence ID" value="CAI2387879.1"/>
    <property type="molecule type" value="Genomic_DNA"/>
</dbReference>